<evidence type="ECO:0000313" key="1">
    <source>
        <dbReference type="EMBL" id="GAO41399.1"/>
    </source>
</evidence>
<evidence type="ECO:0008006" key="3">
    <source>
        <dbReference type="Google" id="ProtNLM"/>
    </source>
</evidence>
<dbReference type="STRING" id="1220578.FPE01S_01_04110"/>
<gene>
    <name evidence="1" type="ORF">FPE01S_01_04110</name>
</gene>
<dbReference type="EMBL" id="BBWV01000001">
    <property type="protein sequence ID" value="GAO41399.1"/>
    <property type="molecule type" value="Genomic_DNA"/>
</dbReference>
<reference evidence="1 2" key="1">
    <citation type="submission" date="2015-04" db="EMBL/GenBank/DDBJ databases">
        <title>Whole genome shotgun sequence of Flavihumibacter petaseus NBRC 106054.</title>
        <authorList>
            <person name="Miyazawa S."/>
            <person name="Hosoyama A."/>
            <person name="Hashimoto M."/>
            <person name="Noguchi M."/>
            <person name="Tsuchikane K."/>
            <person name="Ohji S."/>
            <person name="Yamazoe A."/>
            <person name="Ichikawa N."/>
            <person name="Kimura A."/>
            <person name="Fujita N."/>
        </authorList>
    </citation>
    <scope>NUCLEOTIDE SEQUENCE [LARGE SCALE GENOMIC DNA]</scope>
    <source>
        <strain evidence="1 2">NBRC 106054</strain>
    </source>
</reference>
<sequence length="236" mass="26670">MFLLVSCATPGPDHLVTIHFPPHEVTAYPEIFEKAYFDGASSKMDTVPIDFYTVEIGELKLPSGRIVACDNVNSFHAKPFVQQFPTGQFPVQLAIAKIATDERVAYARVRFTNEPVTKWEYALLGGQAPMPIGGKQIYGYGVDAGTGMFLDEKANIEFNQLYDKDPDIYNQVFVDIMERNYRPTWSYLIHSYGHYNLAAFSTGYGDGTYSTFVGYDNKGKICQLLTDFALVNWWDY</sequence>
<dbReference type="Proteomes" id="UP000033121">
    <property type="component" value="Unassembled WGS sequence"/>
</dbReference>
<keyword evidence="2" id="KW-1185">Reference proteome</keyword>
<name>A0A0E9MV13_9BACT</name>
<organism evidence="1 2">
    <name type="scientific">Flavihumibacter petaseus NBRC 106054</name>
    <dbReference type="NCBI Taxonomy" id="1220578"/>
    <lineage>
        <taxon>Bacteria</taxon>
        <taxon>Pseudomonadati</taxon>
        <taxon>Bacteroidota</taxon>
        <taxon>Chitinophagia</taxon>
        <taxon>Chitinophagales</taxon>
        <taxon>Chitinophagaceae</taxon>
        <taxon>Flavihumibacter</taxon>
    </lineage>
</organism>
<proteinExistence type="predicted"/>
<evidence type="ECO:0000313" key="2">
    <source>
        <dbReference type="Proteomes" id="UP000033121"/>
    </source>
</evidence>
<comment type="caution">
    <text evidence="1">The sequence shown here is derived from an EMBL/GenBank/DDBJ whole genome shotgun (WGS) entry which is preliminary data.</text>
</comment>
<accession>A0A0E9MV13</accession>
<dbReference type="InterPro" id="IPR025335">
    <property type="entry name" value="DUF4241"/>
</dbReference>
<dbReference type="Pfam" id="PF14025">
    <property type="entry name" value="DUF4241"/>
    <property type="match status" value="1"/>
</dbReference>
<dbReference type="AlphaFoldDB" id="A0A0E9MV13"/>
<protein>
    <recommendedName>
        <fullName evidence="3">DUF4241 domain-containing protein</fullName>
    </recommendedName>
</protein>